<evidence type="ECO:0000313" key="1">
    <source>
        <dbReference type="EMBL" id="KKT68482.1"/>
    </source>
</evidence>
<protein>
    <submittedName>
        <fullName evidence="1">Uncharacterized protein</fullName>
    </submittedName>
</protein>
<evidence type="ECO:0000313" key="2">
    <source>
        <dbReference type="Proteomes" id="UP000034154"/>
    </source>
</evidence>
<reference evidence="1 2" key="1">
    <citation type="journal article" date="2015" name="Nature">
        <title>rRNA introns, odd ribosomes, and small enigmatic genomes across a large radiation of phyla.</title>
        <authorList>
            <person name="Brown C.T."/>
            <person name="Hug L.A."/>
            <person name="Thomas B.C."/>
            <person name="Sharon I."/>
            <person name="Castelle C.J."/>
            <person name="Singh A."/>
            <person name="Wilkins M.J."/>
            <person name="Williams K.H."/>
            <person name="Banfield J.F."/>
        </authorList>
    </citation>
    <scope>NUCLEOTIDE SEQUENCE [LARGE SCALE GENOMIC DNA]</scope>
</reference>
<dbReference type="AlphaFoldDB" id="A0A0G1LI48"/>
<gene>
    <name evidence="1" type="ORF">UW63_C0076G0007</name>
</gene>
<sequence length="35" mass="4071">MITRVVSSIFFRLVIRQIVALISIDEGKVVFFILF</sequence>
<organism evidence="1 2">
    <name type="scientific">Candidatus Uhrbacteria bacterium GW2011_GWF2_44_350</name>
    <dbReference type="NCBI Taxonomy" id="1619000"/>
    <lineage>
        <taxon>Bacteria</taxon>
        <taxon>Candidatus Uhriibacteriota</taxon>
    </lineage>
</organism>
<dbReference type="Proteomes" id="UP000034154">
    <property type="component" value="Unassembled WGS sequence"/>
</dbReference>
<proteinExistence type="predicted"/>
<comment type="caution">
    <text evidence="1">The sequence shown here is derived from an EMBL/GenBank/DDBJ whole genome shotgun (WGS) entry which is preliminary data.</text>
</comment>
<name>A0A0G1LI48_9BACT</name>
<dbReference type="EMBL" id="LCJB01000076">
    <property type="protein sequence ID" value="KKT68482.1"/>
    <property type="molecule type" value="Genomic_DNA"/>
</dbReference>
<accession>A0A0G1LI48</accession>